<dbReference type="EMBL" id="CAJOAZ010006071">
    <property type="protein sequence ID" value="CAF4122517.1"/>
    <property type="molecule type" value="Genomic_DNA"/>
</dbReference>
<evidence type="ECO:0000313" key="3">
    <source>
        <dbReference type="EMBL" id="CAF0934748.1"/>
    </source>
</evidence>
<evidence type="ECO:0000313" key="5">
    <source>
        <dbReference type="EMBL" id="CAF4122517.1"/>
    </source>
</evidence>
<dbReference type="EMBL" id="CAJNOG010000076">
    <property type="protein sequence ID" value="CAF0898854.1"/>
    <property type="molecule type" value="Genomic_DNA"/>
</dbReference>
<sequence>MKLYCFRHHGFKSSSASDLTSSEGSAASGGSAVESRSLQHELVPTTQSNNVQNDNTATAAMSDYGVTY</sequence>
<organism evidence="2 6">
    <name type="scientific">Adineta steineri</name>
    <dbReference type="NCBI Taxonomy" id="433720"/>
    <lineage>
        <taxon>Eukaryota</taxon>
        <taxon>Metazoa</taxon>
        <taxon>Spiralia</taxon>
        <taxon>Gnathifera</taxon>
        <taxon>Rotifera</taxon>
        <taxon>Eurotatoria</taxon>
        <taxon>Bdelloidea</taxon>
        <taxon>Adinetida</taxon>
        <taxon>Adinetidae</taxon>
        <taxon>Adineta</taxon>
    </lineage>
</organism>
<evidence type="ECO:0000313" key="4">
    <source>
        <dbReference type="EMBL" id="CAF3824414.1"/>
    </source>
</evidence>
<evidence type="ECO:0000313" key="2">
    <source>
        <dbReference type="EMBL" id="CAF0898854.1"/>
    </source>
</evidence>
<protein>
    <submittedName>
        <fullName evidence="2">Uncharacterized protein</fullName>
    </submittedName>
</protein>
<feature type="compositionally biased region" description="Polar residues" evidence="1">
    <location>
        <begin position="44"/>
        <end position="59"/>
    </location>
</feature>
<evidence type="ECO:0000313" key="6">
    <source>
        <dbReference type="Proteomes" id="UP000663845"/>
    </source>
</evidence>
<dbReference type="EMBL" id="CAJNON010000082">
    <property type="protein sequence ID" value="CAF0934748.1"/>
    <property type="molecule type" value="Genomic_DNA"/>
</dbReference>
<dbReference type="Proteomes" id="UP000663891">
    <property type="component" value="Unassembled WGS sequence"/>
</dbReference>
<dbReference type="Proteomes" id="UP000663845">
    <property type="component" value="Unassembled WGS sequence"/>
</dbReference>
<dbReference type="Proteomes" id="UP000663881">
    <property type="component" value="Unassembled WGS sequence"/>
</dbReference>
<dbReference type="Proteomes" id="UP000663844">
    <property type="component" value="Unassembled WGS sequence"/>
</dbReference>
<name>A0A813ZE22_9BILA</name>
<feature type="region of interest" description="Disordered" evidence="1">
    <location>
        <begin position="10"/>
        <end position="68"/>
    </location>
</feature>
<comment type="caution">
    <text evidence="2">The sequence shown here is derived from an EMBL/GenBank/DDBJ whole genome shotgun (WGS) entry which is preliminary data.</text>
</comment>
<accession>A0A813ZE22</accession>
<dbReference type="AlphaFoldDB" id="A0A813ZE22"/>
<gene>
    <name evidence="2" type="ORF">JYZ213_LOCUS10439</name>
    <name evidence="4" type="ORF">OKA104_LOCUS19888</name>
    <name evidence="5" type="ORF">OXD698_LOCUS36571</name>
    <name evidence="3" type="ORF">VCS650_LOCUS11141</name>
</gene>
<evidence type="ECO:0000256" key="1">
    <source>
        <dbReference type="SAM" id="MobiDB-lite"/>
    </source>
</evidence>
<reference evidence="2" key="1">
    <citation type="submission" date="2021-02" db="EMBL/GenBank/DDBJ databases">
        <authorList>
            <person name="Nowell W R."/>
        </authorList>
    </citation>
    <scope>NUCLEOTIDE SEQUENCE</scope>
</reference>
<feature type="compositionally biased region" description="Low complexity" evidence="1">
    <location>
        <begin position="21"/>
        <end position="36"/>
    </location>
</feature>
<proteinExistence type="predicted"/>
<dbReference type="EMBL" id="CAJOAY010001301">
    <property type="protein sequence ID" value="CAF3824414.1"/>
    <property type="molecule type" value="Genomic_DNA"/>
</dbReference>